<evidence type="ECO:0000313" key="1">
    <source>
        <dbReference type="EMBL" id="KAF6401475.1"/>
    </source>
</evidence>
<organism evidence="1 2">
    <name type="scientific">Rousettus aegyptiacus</name>
    <name type="common">Egyptian fruit bat</name>
    <name type="synonym">Pteropus aegyptiacus</name>
    <dbReference type="NCBI Taxonomy" id="9407"/>
    <lineage>
        <taxon>Eukaryota</taxon>
        <taxon>Metazoa</taxon>
        <taxon>Chordata</taxon>
        <taxon>Craniata</taxon>
        <taxon>Vertebrata</taxon>
        <taxon>Euteleostomi</taxon>
        <taxon>Mammalia</taxon>
        <taxon>Eutheria</taxon>
        <taxon>Laurasiatheria</taxon>
        <taxon>Chiroptera</taxon>
        <taxon>Yinpterochiroptera</taxon>
        <taxon>Pteropodoidea</taxon>
        <taxon>Pteropodidae</taxon>
        <taxon>Rousettinae</taxon>
        <taxon>Rousettus</taxon>
    </lineage>
</organism>
<dbReference type="Proteomes" id="UP000593571">
    <property type="component" value="Unassembled WGS sequence"/>
</dbReference>
<keyword evidence="2" id="KW-1185">Reference proteome</keyword>
<proteinExistence type="predicted"/>
<reference evidence="1 2" key="1">
    <citation type="journal article" date="2020" name="Nature">
        <title>Six reference-quality genomes reveal evolution of bat adaptations.</title>
        <authorList>
            <person name="Jebb D."/>
            <person name="Huang Z."/>
            <person name="Pippel M."/>
            <person name="Hughes G.M."/>
            <person name="Lavrichenko K."/>
            <person name="Devanna P."/>
            <person name="Winkler S."/>
            <person name="Jermiin L.S."/>
            <person name="Skirmuntt E.C."/>
            <person name="Katzourakis A."/>
            <person name="Burkitt-Gray L."/>
            <person name="Ray D.A."/>
            <person name="Sullivan K.A.M."/>
            <person name="Roscito J.G."/>
            <person name="Kirilenko B.M."/>
            <person name="Davalos L.M."/>
            <person name="Corthals A.P."/>
            <person name="Power M.L."/>
            <person name="Jones G."/>
            <person name="Ransome R.D."/>
            <person name="Dechmann D.K.N."/>
            <person name="Locatelli A.G."/>
            <person name="Puechmaille S.J."/>
            <person name="Fedrigo O."/>
            <person name="Jarvis E.D."/>
            <person name="Hiller M."/>
            <person name="Vernes S.C."/>
            <person name="Myers E.W."/>
            <person name="Teeling E.C."/>
        </authorList>
    </citation>
    <scope>NUCLEOTIDE SEQUENCE [LARGE SCALE GENOMIC DNA]</scope>
    <source>
        <strain evidence="1">MRouAeg1</strain>
        <tissue evidence="1">Muscle</tissue>
    </source>
</reference>
<sequence length="161" mass="17391">MCRVSGNHQGRRNGVIQVDGDSDVATCICTLGDGRAQQRTMASTSTSVLQKTVPPALMLKPDNSFAPCMSLALLEELPQSWSSERVSPLASKFIHKPFQRNICNSHSPLSHSATVSAGFHNQKLWGLFFLALEPWAGKLSLPLGTLTPPGGLHSQDIPPNF</sequence>
<dbReference type="EMBL" id="JACASE010000016">
    <property type="protein sequence ID" value="KAF6401475.1"/>
    <property type="molecule type" value="Genomic_DNA"/>
</dbReference>
<evidence type="ECO:0000313" key="2">
    <source>
        <dbReference type="Proteomes" id="UP000593571"/>
    </source>
</evidence>
<gene>
    <name evidence="1" type="ORF">HJG63_009575</name>
</gene>
<dbReference type="AlphaFoldDB" id="A0A7J8BSU2"/>
<accession>A0A7J8BSU2</accession>
<comment type="caution">
    <text evidence="1">The sequence shown here is derived from an EMBL/GenBank/DDBJ whole genome shotgun (WGS) entry which is preliminary data.</text>
</comment>
<protein>
    <submittedName>
        <fullName evidence="1">Uncharacterized protein</fullName>
    </submittedName>
</protein>
<name>A0A7J8BSU2_ROUAE</name>